<evidence type="ECO:0000313" key="1">
    <source>
        <dbReference type="EMBL" id="KAL0120401.1"/>
    </source>
</evidence>
<keyword evidence="2" id="KW-1185">Reference proteome</keyword>
<comment type="caution">
    <text evidence="1">The sequence shown here is derived from an EMBL/GenBank/DDBJ whole genome shotgun (WGS) entry which is preliminary data.</text>
</comment>
<dbReference type="EMBL" id="JADYXP020000007">
    <property type="protein sequence ID" value="KAL0120401.1"/>
    <property type="molecule type" value="Genomic_DNA"/>
</dbReference>
<organism evidence="1 2">
    <name type="scientific">Cardiocondyla obscurior</name>
    <dbReference type="NCBI Taxonomy" id="286306"/>
    <lineage>
        <taxon>Eukaryota</taxon>
        <taxon>Metazoa</taxon>
        <taxon>Ecdysozoa</taxon>
        <taxon>Arthropoda</taxon>
        <taxon>Hexapoda</taxon>
        <taxon>Insecta</taxon>
        <taxon>Pterygota</taxon>
        <taxon>Neoptera</taxon>
        <taxon>Endopterygota</taxon>
        <taxon>Hymenoptera</taxon>
        <taxon>Apocrita</taxon>
        <taxon>Aculeata</taxon>
        <taxon>Formicoidea</taxon>
        <taxon>Formicidae</taxon>
        <taxon>Myrmicinae</taxon>
        <taxon>Cardiocondyla</taxon>
    </lineage>
</organism>
<protein>
    <submittedName>
        <fullName evidence="1">Uncharacterized protein</fullName>
    </submittedName>
</protein>
<name>A0AAW2FZU1_9HYME</name>
<gene>
    <name evidence="1" type="ORF">PUN28_008229</name>
</gene>
<reference evidence="1 2" key="1">
    <citation type="submission" date="2023-03" db="EMBL/GenBank/DDBJ databases">
        <title>High recombination rates correlate with genetic variation in Cardiocondyla obscurior ants.</title>
        <authorList>
            <person name="Errbii M."/>
        </authorList>
    </citation>
    <scope>NUCLEOTIDE SEQUENCE [LARGE SCALE GENOMIC DNA]</scope>
    <source>
        <strain evidence="1">Alpha-2009</strain>
        <tissue evidence="1">Whole body</tissue>
    </source>
</reference>
<evidence type="ECO:0000313" key="2">
    <source>
        <dbReference type="Proteomes" id="UP001430953"/>
    </source>
</evidence>
<dbReference type="Proteomes" id="UP001430953">
    <property type="component" value="Unassembled WGS sequence"/>
</dbReference>
<sequence>MSNGKVRCGGLKYQIRKIAAYYHTLNRHLRGNRGTIISLLQQYRLTPITVVLRKPSLEDIPKDNLRRQAYENHPQENAASCDADFVEKQRRLIRDAQSRCQE</sequence>
<proteinExistence type="predicted"/>
<accession>A0AAW2FZU1</accession>
<dbReference type="AlphaFoldDB" id="A0AAW2FZU1"/>